<dbReference type="SUPFAM" id="SSF52540">
    <property type="entry name" value="P-loop containing nucleoside triphosphate hydrolases"/>
    <property type="match status" value="1"/>
</dbReference>
<dbReference type="PANTHER" id="PTHR43873">
    <property type="entry name" value="COBYRINATE A,C-DIAMIDE SYNTHASE"/>
    <property type="match status" value="1"/>
</dbReference>
<evidence type="ECO:0000256" key="1">
    <source>
        <dbReference type="ARBA" id="ARBA00001946"/>
    </source>
</evidence>
<feature type="domain" description="CobB/CobQ-like glutamine amidotransferase" evidence="10">
    <location>
        <begin position="247"/>
        <end position="422"/>
    </location>
</feature>
<proteinExistence type="predicted"/>
<evidence type="ECO:0000256" key="3">
    <source>
        <dbReference type="ARBA" id="ARBA00022573"/>
    </source>
</evidence>
<comment type="pathway">
    <text evidence="2">Cofactor biosynthesis; adenosylcobalamin biosynthesis.</text>
</comment>
<evidence type="ECO:0000256" key="5">
    <source>
        <dbReference type="ARBA" id="ARBA00022741"/>
    </source>
</evidence>
<dbReference type="Gene3D" id="3.40.50.300">
    <property type="entry name" value="P-loop containing nucleotide triphosphate hydrolases"/>
    <property type="match status" value="1"/>
</dbReference>
<evidence type="ECO:0000256" key="7">
    <source>
        <dbReference type="ARBA" id="ARBA00022842"/>
    </source>
</evidence>
<evidence type="ECO:0000256" key="6">
    <source>
        <dbReference type="ARBA" id="ARBA00022840"/>
    </source>
</evidence>
<gene>
    <name evidence="11" type="ORF">GTC17254_06680</name>
</gene>
<dbReference type="InterPro" id="IPR029062">
    <property type="entry name" value="Class_I_gatase-like"/>
</dbReference>
<dbReference type="PANTHER" id="PTHR43873:SF1">
    <property type="entry name" value="COBYRINATE A,C-DIAMIDE SYNTHASE"/>
    <property type="match status" value="1"/>
</dbReference>
<dbReference type="GO" id="GO:0009236">
    <property type="term" value="P:cobalamin biosynthetic process"/>
    <property type="evidence" value="ECO:0007669"/>
    <property type="project" value="UniProtKB-KW"/>
</dbReference>
<feature type="domain" description="CobQ/CobB/MinD/ParA nucleotide binding" evidence="9">
    <location>
        <begin position="9"/>
        <end position="184"/>
    </location>
</feature>
<dbReference type="SUPFAM" id="SSF52317">
    <property type="entry name" value="Class I glutamine amidotransferase-like"/>
    <property type="match status" value="1"/>
</dbReference>
<reference evidence="11" key="1">
    <citation type="submission" date="2024-07" db="EMBL/GenBank/DDBJ databases">
        <title>Complete genome sequence of Prevotella sp. YM-2024 GTC17254.</title>
        <authorList>
            <person name="Hayashi M."/>
            <person name="Muto Y."/>
            <person name="Tanaka K."/>
            <person name="Niwa H."/>
        </authorList>
    </citation>
    <scope>NUCLEOTIDE SEQUENCE</scope>
    <source>
        <strain evidence="11">GTC17254</strain>
    </source>
</reference>
<accession>A0AB33IYU0</accession>
<dbReference type="CDD" id="cd05388">
    <property type="entry name" value="CobB_N"/>
    <property type="match status" value="1"/>
</dbReference>
<dbReference type="Pfam" id="PF07685">
    <property type="entry name" value="GATase_3"/>
    <property type="match status" value="1"/>
</dbReference>
<dbReference type="Gene3D" id="3.40.50.880">
    <property type="match status" value="1"/>
</dbReference>
<dbReference type="InterPro" id="IPR002586">
    <property type="entry name" value="CobQ/CobB/MinD/ParA_Nub-bd_dom"/>
</dbReference>
<dbReference type="PROSITE" id="PS51274">
    <property type="entry name" value="GATASE_COBBQ"/>
    <property type="match status" value="1"/>
</dbReference>
<name>A0AB33IYU0_9BACT</name>
<keyword evidence="8" id="KW-0315">Glutamine amidotransferase</keyword>
<dbReference type="NCBIfam" id="NF002204">
    <property type="entry name" value="PRK01077.1"/>
    <property type="match status" value="1"/>
</dbReference>
<dbReference type="Pfam" id="PF01656">
    <property type="entry name" value="CbiA"/>
    <property type="match status" value="1"/>
</dbReference>
<dbReference type="GO" id="GO:0005524">
    <property type="term" value="F:ATP binding"/>
    <property type="evidence" value="ECO:0007669"/>
    <property type="project" value="UniProtKB-KW"/>
</dbReference>
<dbReference type="InterPro" id="IPR004484">
    <property type="entry name" value="CbiA/CobB_synth"/>
</dbReference>
<protein>
    <submittedName>
        <fullName evidence="11">Cobyrinate a,c-diamide synthase</fullName>
    </submittedName>
</protein>
<dbReference type="GO" id="GO:0042242">
    <property type="term" value="F:cobyrinic acid a,c-diamide synthase activity"/>
    <property type="evidence" value="ECO:0007669"/>
    <property type="project" value="InterPro"/>
</dbReference>
<comment type="cofactor">
    <cofactor evidence="1">
        <name>Mg(2+)</name>
        <dbReference type="ChEBI" id="CHEBI:18420"/>
    </cofactor>
</comment>
<dbReference type="InterPro" id="IPR027417">
    <property type="entry name" value="P-loop_NTPase"/>
</dbReference>
<evidence type="ECO:0000256" key="8">
    <source>
        <dbReference type="ARBA" id="ARBA00022962"/>
    </source>
</evidence>
<evidence type="ECO:0000313" key="11">
    <source>
        <dbReference type="EMBL" id="BFO73071.1"/>
    </source>
</evidence>
<sequence length="429" mass="49159">MKSIPQFLLAAPTSGSGKTTVCRLLMSALTKRGQKVQPFKCGPDYIDTKFHSMACGRPSLNLDSFMASAHHVKTVYAHYAQTADVCIVEGMMGMYDGYERDRGSSAEIASILDIPVILVIDAKSAAYSIAPLLKGFIEFRPNVKIAGVIFNKVGSSRHYETLCQVAEELELPCFGYIEKCKDIALPSRYLGLDFNNISTQDVSYILEHVQIENLLEHVTCDMPESDNSYLSNVYPREWHICMAKNEDSFSFIYQEHIDILEKWGHITYFNPEEDCIIPHDTDLIYLPGGYPEKHLNDLSEYTMHEIRQYGERGGRIWAECGGMMYLCREIRTDEGNRPMVGLLDYVISAEKGHRKLSLGYRKLQLNDGRVLRGHEFHYSQFIGRKPQTIAEVRNARDEIIDSPFFRYKNVTASYTHLYWNNDKNIYEDW</sequence>
<keyword evidence="7" id="KW-0460">Magnesium</keyword>
<evidence type="ECO:0000259" key="10">
    <source>
        <dbReference type="Pfam" id="PF07685"/>
    </source>
</evidence>
<keyword evidence="4" id="KW-0436">Ligase</keyword>
<keyword evidence="3" id="KW-0169">Cobalamin biosynthesis</keyword>
<keyword evidence="6" id="KW-0067">ATP-binding</keyword>
<dbReference type="NCBIfam" id="TIGR00379">
    <property type="entry name" value="cobB"/>
    <property type="match status" value="1"/>
</dbReference>
<dbReference type="InterPro" id="IPR011698">
    <property type="entry name" value="GATase_3"/>
</dbReference>
<evidence type="ECO:0000256" key="4">
    <source>
        <dbReference type="ARBA" id="ARBA00022598"/>
    </source>
</evidence>
<keyword evidence="5" id="KW-0547">Nucleotide-binding</keyword>
<organism evidence="11">
    <name type="scientific">Prevotella sp. GTC17254</name>
    <dbReference type="NCBI Taxonomy" id="3236794"/>
    <lineage>
        <taxon>Bacteria</taxon>
        <taxon>Pseudomonadati</taxon>
        <taxon>Bacteroidota</taxon>
        <taxon>Bacteroidia</taxon>
        <taxon>Bacteroidales</taxon>
        <taxon>Prevotellaceae</taxon>
        <taxon>Prevotella</taxon>
    </lineage>
</organism>
<dbReference type="EMBL" id="AP035786">
    <property type="protein sequence ID" value="BFO73071.1"/>
    <property type="molecule type" value="Genomic_DNA"/>
</dbReference>
<evidence type="ECO:0000256" key="2">
    <source>
        <dbReference type="ARBA" id="ARBA00004953"/>
    </source>
</evidence>
<evidence type="ECO:0000259" key="9">
    <source>
        <dbReference type="Pfam" id="PF01656"/>
    </source>
</evidence>
<dbReference type="AlphaFoldDB" id="A0AB33IYU0"/>